<evidence type="ECO:0000256" key="1">
    <source>
        <dbReference type="SAM" id="Coils"/>
    </source>
</evidence>
<comment type="caution">
    <text evidence="4">The sequence shown here is derived from an EMBL/GenBank/DDBJ whole genome shotgun (WGS) entry which is preliminary data.</text>
</comment>
<dbReference type="Pfam" id="PF10536">
    <property type="entry name" value="PMD"/>
    <property type="match status" value="1"/>
</dbReference>
<feature type="compositionally biased region" description="Gly residues" evidence="2">
    <location>
        <begin position="262"/>
        <end position="277"/>
    </location>
</feature>
<accession>A0A7J7N826</accession>
<feature type="domain" description="Aminotransferase-like plant mobile" evidence="3">
    <location>
        <begin position="72"/>
        <end position="148"/>
    </location>
</feature>
<proteinExistence type="predicted"/>
<reference evidence="4 5" key="1">
    <citation type="journal article" date="2020" name="IScience">
        <title>Genome Sequencing of the Endangered Kingdonia uniflora (Circaeasteraceae, Ranunculales) Reveals Potential Mechanisms of Evolutionary Specialization.</title>
        <authorList>
            <person name="Sun Y."/>
            <person name="Deng T."/>
            <person name="Zhang A."/>
            <person name="Moore M.J."/>
            <person name="Landis J.B."/>
            <person name="Lin N."/>
            <person name="Zhang H."/>
            <person name="Zhang X."/>
            <person name="Huang J."/>
            <person name="Zhang X."/>
            <person name="Sun H."/>
            <person name="Wang H."/>
        </authorList>
    </citation>
    <scope>NUCLEOTIDE SEQUENCE [LARGE SCALE GENOMIC DNA]</scope>
    <source>
        <strain evidence="4">TB1705</strain>
        <tissue evidence="4">Leaf</tissue>
    </source>
</reference>
<name>A0A7J7N826_9MAGN</name>
<dbReference type="EMBL" id="JACGCM010000999">
    <property type="protein sequence ID" value="KAF6163286.1"/>
    <property type="molecule type" value="Genomic_DNA"/>
</dbReference>
<evidence type="ECO:0000259" key="3">
    <source>
        <dbReference type="Pfam" id="PF10536"/>
    </source>
</evidence>
<feature type="region of interest" description="Disordered" evidence="2">
    <location>
        <begin position="252"/>
        <end position="278"/>
    </location>
</feature>
<protein>
    <recommendedName>
        <fullName evidence="3">Aminotransferase-like plant mobile domain-containing protein</fullName>
    </recommendedName>
</protein>
<keyword evidence="1" id="KW-0175">Coiled coil</keyword>
<feature type="coiled-coil region" evidence="1">
    <location>
        <begin position="300"/>
        <end position="327"/>
    </location>
</feature>
<dbReference type="Proteomes" id="UP000541444">
    <property type="component" value="Unassembled WGS sequence"/>
</dbReference>
<keyword evidence="5" id="KW-1185">Reference proteome</keyword>
<sequence>MTVVQGKWGATNVQQVFRDCLYESDQVYLDLKAGGAGISLSLVKMVDFFASKVGTNAAAEASSSSKPPRLSSRAVAKAYMLYILGAFLFPTKKGTDVSPKYLNFFESKNSYIIWSWGVATLAHLYYSLGASSRVNAKALACCTTLLEVVWDPYLEKRTERHLFKKVVSFTRNPICLEGNGLRFAIQLCAYKPKYEWEDLFFGGKWKDSLITTRGRKVHDRIPACVEGFFEWFKGVSITKLFPTAANLDKNDDGRILGDGDDGGGGGVESPVGGGGVGSPVQGQNEDIICRLEEEISNLKLEKETDECERLKESNDNLQADLQVKQVVNSIWEKDFSKTEKKLNDKLDECESLASINEKLMDEVANLQPQPLAVKVNVVRAEDWKQKYDEIAVKYEEVQRKLSERDMNEMWYTALKCAIEKRKGDFRDPEDPTWERLGRQFTKLLAIAQEGSKGEYQDDLTLEGGGGV</sequence>
<dbReference type="InterPro" id="IPR019557">
    <property type="entry name" value="AminoTfrase-like_pln_mobile"/>
</dbReference>
<evidence type="ECO:0000256" key="2">
    <source>
        <dbReference type="SAM" id="MobiDB-lite"/>
    </source>
</evidence>
<evidence type="ECO:0000313" key="4">
    <source>
        <dbReference type="EMBL" id="KAF6163286.1"/>
    </source>
</evidence>
<gene>
    <name evidence="4" type="ORF">GIB67_025150</name>
</gene>
<organism evidence="4 5">
    <name type="scientific">Kingdonia uniflora</name>
    <dbReference type="NCBI Taxonomy" id="39325"/>
    <lineage>
        <taxon>Eukaryota</taxon>
        <taxon>Viridiplantae</taxon>
        <taxon>Streptophyta</taxon>
        <taxon>Embryophyta</taxon>
        <taxon>Tracheophyta</taxon>
        <taxon>Spermatophyta</taxon>
        <taxon>Magnoliopsida</taxon>
        <taxon>Ranunculales</taxon>
        <taxon>Circaeasteraceae</taxon>
        <taxon>Kingdonia</taxon>
    </lineage>
</organism>
<dbReference type="AlphaFoldDB" id="A0A7J7N826"/>
<evidence type="ECO:0000313" key="5">
    <source>
        <dbReference type="Proteomes" id="UP000541444"/>
    </source>
</evidence>